<evidence type="ECO:0000313" key="1">
    <source>
        <dbReference type="EMBL" id="CRL27360.1"/>
    </source>
</evidence>
<dbReference type="AlphaFoldDB" id="A0A0G4PLS9"/>
<dbReference type="STRING" id="1429867.A0A0G4PLS9"/>
<proteinExistence type="predicted"/>
<keyword evidence="2" id="KW-1185">Reference proteome</keyword>
<dbReference type="EMBL" id="HG793155">
    <property type="protein sequence ID" value="CRL27360.1"/>
    <property type="molecule type" value="Genomic_DNA"/>
</dbReference>
<accession>A0A0G4PLS9</accession>
<gene>
    <name evidence="1" type="ORF">PCAMFM013_S022g000040</name>
</gene>
<reference evidence="1 2" key="1">
    <citation type="journal article" date="2014" name="Nat. Commun.">
        <title>Multiple recent horizontal transfers of a large genomic region in cheese making fungi.</title>
        <authorList>
            <person name="Cheeseman K."/>
            <person name="Ropars J."/>
            <person name="Renault P."/>
            <person name="Dupont J."/>
            <person name="Gouzy J."/>
            <person name="Branca A."/>
            <person name="Abraham A.L."/>
            <person name="Ceppi M."/>
            <person name="Conseiller E."/>
            <person name="Debuchy R."/>
            <person name="Malagnac F."/>
            <person name="Goarin A."/>
            <person name="Silar P."/>
            <person name="Lacoste S."/>
            <person name="Sallet E."/>
            <person name="Bensimon A."/>
            <person name="Giraud T."/>
            <person name="Brygoo Y."/>
        </authorList>
    </citation>
    <scope>NUCLEOTIDE SEQUENCE [LARGE SCALE GENOMIC DNA]</scope>
    <source>
        <strain evidence="2">FM 013</strain>
    </source>
</reference>
<name>A0A0G4PLS9_PENC3</name>
<sequence>MRAPNPKGQGDGGDGQAVEDGRGAVQWERFLAARSPCQLILQIPEVAQAVDRTLRSVRSSELENIPTSFKTSLHTQKQRSPHGWTQHRVKMTEASAKRLRATCIAIADQEAFQTGQLRLLYLNDQRNIVREVRLDHKSAGLTGLISHGYSMLGTSKTNLVEKIQA</sequence>
<protein>
    <submittedName>
        <fullName evidence="1">Str. FM013</fullName>
    </submittedName>
</protein>
<dbReference type="Proteomes" id="UP000053732">
    <property type="component" value="Unassembled WGS sequence"/>
</dbReference>
<evidence type="ECO:0000313" key="2">
    <source>
        <dbReference type="Proteomes" id="UP000053732"/>
    </source>
</evidence>
<organism evidence="1 2">
    <name type="scientific">Penicillium camemberti (strain FM 013)</name>
    <dbReference type="NCBI Taxonomy" id="1429867"/>
    <lineage>
        <taxon>Eukaryota</taxon>
        <taxon>Fungi</taxon>
        <taxon>Dikarya</taxon>
        <taxon>Ascomycota</taxon>
        <taxon>Pezizomycotina</taxon>
        <taxon>Eurotiomycetes</taxon>
        <taxon>Eurotiomycetidae</taxon>
        <taxon>Eurotiales</taxon>
        <taxon>Aspergillaceae</taxon>
        <taxon>Penicillium</taxon>
    </lineage>
</organism>